<feature type="transmembrane region" description="Helical" evidence="2">
    <location>
        <begin position="42"/>
        <end position="63"/>
    </location>
</feature>
<dbReference type="PANTHER" id="PTHR46635:SF1">
    <property type="entry name" value="GLYCOSYL TRANSFERASE FAMILY 1 PROTEIN"/>
    <property type="match status" value="1"/>
</dbReference>
<proteinExistence type="predicted"/>
<feature type="compositionally biased region" description="Basic residues" evidence="1">
    <location>
        <begin position="899"/>
        <end position="908"/>
    </location>
</feature>
<dbReference type="Proteomes" id="UP000317650">
    <property type="component" value="Chromosome 9"/>
</dbReference>
<evidence type="ECO:0000256" key="1">
    <source>
        <dbReference type="SAM" id="MobiDB-lite"/>
    </source>
</evidence>
<dbReference type="AlphaFoldDB" id="A0A4S8IDZ5"/>
<evidence type="ECO:0000313" key="4">
    <source>
        <dbReference type="Proteomes" id="UP000317650"/>
    </source>
</evidence>
<keyword evidence="2" id="KW-0812">Transmembrane</keyword>
<sequence length="929" mass="106379">MGFLETGVPLKRTAPLLHSSSAAGRRPRLRSRVPRFLIKVHYLHWAFAVAVFFLVVGLFQAFLPGSAVEGPPQQWGSVLEGVGDLDYGDGIKFVPTELVQRLERENQEANASAMAFGEPLKRFPLRKPQLAVVVPDLYPDAMQLKMVSIAAALKESGFDIQIFSFHDGPARIVWRSMGIFVKILPIVTNRETTVDWLDYNGILVNSIQARPVFSCQFSYSGMLLEHALVLEALRPLLQNFPSSNSSYSLLKVHILGWNFTSAYKKALEVIAGKVGYPGSIVEHIVISGDTNRYLGVADLVIYGSFLEEQSFPNILKQSMSLGKLIVAPDLNMIRKYVDNKVNGYLFPKENISMLTQILLQATSNGKLSLLAQRVASVAKGYARNLMASEAIQGYVSLLEKVLRFPSEIMPPKAVEQIPPEFKEQWQWELFANVRGEDHLNSSFRSYKYSDTLEEQWNHSQMQSSANTKSKVDEALISIEWEEEKKIEMMGAGKITEEELDRSDQPHGLWEEVYKSVKRAERASNELHERDERELERTGQPLCIYEPYFGEGTWPFLHQTSLYRGISLSSVGRRPEADDIDASSHLPILRDGYYRDVLGEYGAFFALAYQIDSIHKNAWIAFQSWRASARKVSLSRKAETQLLEAIEHQTHGDALYFWVRMDTDPRNPQNLNFWRFCDTINAGNCRSKKSSEPEFLEVLDTINAGNCRTAVSEAFRRMYGVGGDWSSLPQMPDDGASWSVMHSWALPTRSFLEFVMFSRMFIDAMDTKMYDEHHQSASCYLSTSKDRHCYARVLELLVNVWAYHSARHIVYVDPESGSMEEYHGPKSRRGKMWIQWFSYSMLKSMDEDLAEEADADHPDRRWLWPSTGEVFWQGTYEREMNKQQRQKERRKQETKDRIQRIKKRARQKTLGRYVKPPPERSGYRNTSGTI</sequence>
<protein>
    <submittedName>
        <fullName evidence="3">Uncharacterized protein</fullName>
    </submittedName>
</protein>
<feature type="compositionally biased region" description="Basic and acidic residues" evidence="1">
    <location>
        <begin position="878"/>
        <end position="898"/>
    </location>
</feature>
<dbReference type="PANTHER" id="PTHR46635">
    <property type="entry name" value="GLYCOSYL TRANSFERASE FAMILY 1 PROTEIN"/>
    <property type="match status" value="1"/>
</dbReference>
<keyword evidence="2" id="KW-0472">Membrane</keyword>
<dbReference type="Gene3D" id="3.40.50.2000">
    <property type="entry name" value="Glycogen Phosphorylase B"/>
    <property type="match status" value="1"/>
</dbReference>
<reference evidence="3 4" key="1">
    <citation type="journal article" date="2019" name="Nat. Plants">
        <title>Genome sequencing of Musa balbisiana reveals subgenome evolution and function divergence in polyploid bananas.</title>
        <authorList>
            <person name="Yao X."/>
        </authorList>
    </citation>
    <scope>NUCLEOTIDE SEQUENCE [LARGE SCALE GENOMIC DNA]</scope>
    <source>
        <strain evidence="4">cv. DH-PKW</strain>
        <tissue evidence="3">Leaves</tissue>
    </source>
</reference>
<name>A0A4S8IDZ5_MUSBA</name>
<dbReference type="EMBL" id="PYDT01000010">
    <property type="protein sequence ID" value="THU46408.1"/>
    <property type="molecule type" value="Genomic_DNA"/>
</dbReference>
<feature type="region of interest" description="Disordered" evidence="1">
    <location>
        <begin position="878"/>
        <end position="929"/>
    </location>
</feature>
<organism evidence="3 4">
    <name type="scientific">Musa balbisiana</name>
    <name type="common">Banana</name>
    <dbReference type="NCBI Taxonomy" id="52838"/>
    <lineage>
        <taxon>Eukaryota</taxon>
        <taxon>Viridiplantae</taxon>
        <taxon>Streptophyta</taxon>
        <taxon>Embryophyta</taxon>
        <taxon>Tracheophyta</taxon>
        <taxon>Spermatophyta</taxon>
        <taxon>Magnoliopsida</taxon>
        <taxon>Liliopsida</taxon>
        <taxon>Zingiberales</taxon>
        <taxon>Musaceae</taxon>
        <taxon>Musa</taxon>
    </lineage>
</organism>
<evidence type="ECO:0000313" key="3">
    <source>
        <dbReference type="EMBL" id="THU46408.1"/>
    </source>
</evidence>
<dbReference type="SUPFAM" id="SSF53756">
    <property type="entry name" value="UDP-Glycosyltransferase/glycogen phosphorylase"/>
    <property type="match status" value="1"/>
</dbReference>
<dbReference type="STRING" id="52838.A0A4S8IDZ5"/>
<keyword evidence="4" id="KW-1185">Reference proteome</keyword>
<comment type="caution">
    <text evidence="3">The sequence shown here is derived from an EMBL/GenBank/DDBJ whole genome shotgun (WGS) entry which is preliminary data.</text>
</comment>
<gene>
    <name evidence="3" type="ORF">C4D60_Mb09t04630</name>
</gene>
<evidence type="ECO:0000256" key="2">
    <source>
        <dbReference type="SAM" id="Phobius"/>
    </source>
</evidence>
<dbReference type="Pfam" id="PF13692">
    <property type="entry name" value="Glyco_trans_1_4"/>
    <property type="match status" value="1"/>
</dbReference>
<keyword evidence="2" id="KW-1133">Transmembrane helix</keyword>
<accession>A0A4S8IDZ5</accession>